<feature type="binding site" evidence="4">
    <location>
        <begin position="66"/>
        <end position="70"/>
    </location>
    <ligand>
        <name>D-ribulose 5-phosphate</name>
        <dbReference type="ChEBI" id="CHEBI:58121"/>
    </ligand>
</feature>
<dbReference type="GO" id="GO:0016861">
    <property type="term" value="F:intramolecular oxidoreductase activity, interconverting aldoses and ketoses"/>
    <property type="evidence" value="ECO:0007669"/>
    <property type="project" value="UniProtKB-ARBA"/>
</dbReference>
<accession>A0A2A4HZY7</accession>
<feature type="active site" description="Proton acceptor" evidence="3">
    <location>
        <position position="65"/>
    </location>
</feature>
<dbReference type="SUPFAM" id="SSF89623">
    <property type="entry name" value="Ribose/Galactose isomerase RpiB/AlsB"/>
    <property type="match status" value="1"/>
</dbReference>
<organism evidence="5 6">
    <name type="scientific">Sphingomonas ginsenosidimutans</name>
    <dbReference type="NCBI Taxonomy" id="862134"/>
    <lineage>
        <taxon>Bacteria</taxon>
        <taxon>Pseudomonadati</taxon>
        <taxon>Pseudomonadota</taxon>
        <taxon>Alphaproteobacteria</taxon>
        <taxon>Sphingomonadales</taxon>
        <taxon>Sphingomonadaceae</taxon>
        <taxon>Sphingomonas</taxon>
    </lineage>
</organism>
<dbReference type="GO" id="GO:0005975">
    <property type="term" value="P:carbohydrate metabolic process"/>
    <property type="evidence" value="ECO:0007669"/>
    <property type="project" value="InterPro"/>
</dbReference>
<feature type="binding site" evidence="4">
    <location>
        <position position="109"/>
    </location>
    <ligand>
        <name>D-ribulose 5-phosphate</name>
        <dbReference type="ChEBI" id="CHEBI:58121"/>
    </ligand>
</feature>
<evidence type="ECO:0000256" key="4">
    <source>
        <dbReference type="PIRSR" id="PIRSR005384-2"/>
    </source>
</evidence>
<evidence type="ECO:0000313" key="6">
    <source>
        <dbReference type="Proteomes" id="UP000218784"/>
    </source>
</evidence>
<dbReference type="EMBL" id="NWVD01000002">
    <property type="protein sequence ID" value="PCG09553.1"/>
    <property type="molecule type" value="Genomic_DNA"/>
</dbReference>
<comment type="caution">
    <text evidence="5">The sequence shown here is derived from an EMBL/GenBank/DDBJ whole genome shotgun (WGS) entry which is preliminary data.</text>
</comment>
<dbReference type="NCBIfam" id="NF004051">
    <property type="entry name" value="PRK05571.1"/>
    <property type="match status" value="1"/>
</dbReference>
<keyword evidence="6" id="KW-1185">Reference proteome</keyword>
<comment type="similarity">
    <text evidence="1">Belongs to the LacAB/RpiB family.</text>
</comment>
<dbReference type="RefSeq" id="WP_066488453.1">
    <property type="nucleotide sequence ID" value="NZ_JAIEOT010000008.1"/>
</dbReference>
<dbReference type="PANTHER" id="PTHR30345:SF0">
    <property type="entry name" value="DNA DAMAGE-REPAIR_TOLERATION PROTEIN DRT102"/>
    <property type="match status" value="1"/>
</dbReference>
<dbReference type="InterPro" id="IPR036569">
    <property type="entry name" value="RpiB_LacA_LacB_sf"/>
</dbReference>
<dbReference type="PIRSF" id="PIRSF005384">
    <property type="entry name" value="RpiB_LacA_B"/>
    <property type="match status" value="1"/>
</dbReference>
<evidence type="ECO:0000313" key="5">
    <source>
        <dbReference type="EMBL" id="PCG09553.1"/>
    </source>
</evidence>
<dbReference type="PANTHER" id="PTHR30345">
    <property type="entry name" value="RIBOSE-5-PHOSPHATE ISOMERASE B"/>
    <property type="match status" value="1"/>
</dbReference>
<dbReference type="NCBIfam" id="TIGR00689">
    <property type="entry name" value="rpiB_lacA_lacB"/>
    <property type="match status" value="1"/>
</dbReference>
<feature type="binding site" evidence="4">
    <location>
        <position position="136"/>
    </location>
    <ligand>
        <name>D-ribulose 5-phosphate</name>
        <dbReference type="ChEBI" id="CHEBI:58121"/>
    </ligand>
</feature>
<evidence type="ECO:0000256" key="2">
    <source>
        <dbReference type="ARBA" id="ARBA00023235"/>
    </source>
</evidence>
<keyword evidence="2 5" id="KW-0413">Isomerase</keyword>
<sequence length="144" mass="15216">MRIAIACDHAAVPLKNDLRDWLSAEGHEMLDLGTHDDASVHYPDYGRKLADAIATGAAERGIALCGSGIGIMIAANRNPAVRCALVAEPLSAELARSHNDANAIAMGARLIGPEMARACVRAFLSTDFLGGRHAARVDMLKESV</sequence>
<dbReference type="Gene3D" id="3.40.1400.10">
    <property type="entry name" value="Sugar-phosphate isomerase, RpiB/LacA/LacB"/>
    <property type="match status" value="1"/>
</dbReference>
<name>A0A2A4HZY7_9SPHN</name>
<reference evidence="5 6" key="1">
    <citation type="submission" date="2017-09" db="EMBL/GenBank/DDBJ databases">
        <title>Sphingomonas ginsenosidimutans KACC 14949, whole genome shotgun sequence.</title>
        <authorList>
            <person name="Feng G."/>
            <person name="Zhu H."/>
        </authorList>
    </citation>
    <scope>NUCLEOTIDE SEQUENCE [LARGE SCALE GENOMIC DNA]</scope>
    <source>
        <strain evidence="5 6">KACC 14949</strain>
    </source>
</reference>
<dbReference type="AlphaFoldDB" id="A0A2A4HZY7"/>
<feature type="active site" description="Proton donor" evidence="3">
    <location>
        <position position="98"/>
    </location>
</feature>
<evidence type="ECO:0000256" key="1">
    <source>
        <dbReference type="ARBA" id="ARBA00008754"/>
    </source>
</evidence>
<dbReference type="InterPro" id="IPR003500">
    <property type="entry name" value="RpiB_LacA_LacB"/>
</dbReference>
<dbReference type="Proteomes" id="UP000218784">
    <property type="component" value="Unassembled WGS sequence"/>
</dbReference>
<feature type="binding site" evidence="4">
    <location>
        <position position="132"/>
    </location>
    <ligand>
        <name>D-ribulose 5-phosphate</name>
        <dbReference type="ChEBI" id="CHEBI:58121"/>
    </ligand>
</feature>
<gene>
    <name evidence="5" type="primary">rpiB</name>
    <name evidence="5" type="ORF">COA17_06700</name>
</gene>
<evidence type="ECO:0000256" key="3">
    <source>
        <dbReference type="PIRSR" id="PIRSR005384-1"/>
    </source>
</evidence>
<dbReference type="Pfam" id="PF02502">
    <property type="entry name" value="LacAB_rpiB"/>
    <property type="match status" value="1"/>
</dbReference>
<feature type="binding site" evidence="4">
    <location>
        <position position="99"/>
    </location>
    <ligand>
        <name>D-ribulose 5-phosphate</name>
        <dbReference type="ChEBI" id="CHEBI:58121"/>
    </ligand>
</feature>
<feature type="binding site" evidence="4">
    <location>
        <begin position="8"/>
        <end position="9"/>
    </location>
    <ligand>
        <name>D-ribulose 5-phosphate</name>
        <dbReference type="ChEBI" id="CHEBI:58121"/>
    </ligand>
</feature>
<dbReference type="NCBIfam" id="TIGR01120">
    <property type="entry name" value="rpiB"/>
    <property type="match status" value="1"/>
</dbReference>
<protein>
    <submittedName>
        <fullName evidence="5">Ribose 5-phosphate isomerase B</fullName>
    </submittedName>
</protein>
<dbReference type="InterPro" id="IPR004785">
    <property type="entry name" value="RpiB"/>
</dbReference>
<proteinExistence type="inferred from homology"/>